<proteinExistence type="inferred from homology"/>
<accession>A0ABM0UQ84</accession>
<dbReference type="InterPro" id="IPR027705">
    <property type="entry name" value="Flotillin_fam"/>
</dbReference>
<reference evidence="2" key="1">
    <citation type="journal article" date="2014" name="Nat. Commun.">
        <title>The emerging biofuel crop Camelina sativa retains a highly undifferentiated hexaploid genome structure.</title>
        <authorList>
            <person name="Kagale S."/>
            <person name="Koh C."/>
            <person name="Nixon J."/>
            <person name="Bollina V."/>
            <person name="Clarke W.E."/>
            <person name="Tuteja R."/>
            <person name="Spillane C."/>
            <person name="Robinson S.J."/>
            <person name="Links M.G."/>
            <person name="Clarke C."/>
            <person name="Higgins E.E."/>
            <person name="Huebert T."/>
            <person name="Sharpe A.G."/>
            <person name="Parkin I.A."/>
        </authorList>
    </citation>
    <scope>NUCLEOTIDE SEQUENCE [LARGE SCALE GENOMIC DNA]</scope>
    <source>
        <strain evidence="2">cv. DH55</strain>
    </source>
</reference>
<reference evidence="3" key="2">
    <citation type="submission" date="2025-08" db="UniProtKB">
        <authorList>
            <consortium name="RefSeq"/>
        </authorList>
    </citation>
    <scope>IDENTIFICATION</scope>
    <source>
        <tissue evidence="3">Leaf</tissue>
    </source>
</reference>
<dbReference type="PANTHER" id="PTHR13806">
    <property type="entry name" value="FLOTILLIN-RELATED"/>
    <property type="match status" value="1"/>
</dbReference>
<dbReference type="GeneID" id="104727126"/>
<protein>
    <recommendedName>
        <fullName evidence="1">Flotillin-like</fullName>
    </recommendedName>
</protein>
<keyword evidence="1" id="KW-0472">Membrane</keyword>
<gene>
    <name evidence="3" type="primary">LOC104727126</name>
</gene>
<name>A0ABM0UQ84_CAMSA</name>
<evidence type="ECO:0000256" key="1">
    <source>
        <dbReference type="RuleBase" id="RU366054"/>
    </source>
</evidence>
<dbReference type="PANTHER" id="PTHR13806:SF38">
    <property type="entry name" value="FLOTILLIN-LIKE PROTEIN 3"/>
    <property type="match status" value="1"/>
</dbReference>
<dbReference type="Proteomes" id="UP000694864">
    <property type="component" value="Chromosome 11"/>
</dbReference>
<comment type="subcellular location">
    <subcellularLocation>
        <location evidence="1">Cell membrane</location>
        <topology evidence="1">Lipid-anchor</topology>
    </subcellularLocation>
    <subcellularLocation>
        <location evidence="1">Membrane</location>
        <location evidence="1">Caveola</location>
    </subcellularLocation>
</comment>
<organism evidence="2 3">
    <name type="scientific">Camelina sativa</name>
    <name type="common">False flax</name>
    <name type="synonym">Myagrum sativum</name>
    <dbReference type="NCBI Taxonomy" id="90675"/>
    <lineage>
        <taxon>Eukaryota</taxon>
        <taxon>Viridiplantae</taxon>
        <taxon>Streptophyta</taxon>
        <taxon>Embryophyta</taxon>
        <taxon>Tracheophyta</taxon>
        <taxon>Spermatophyta</taxon>
        <taxon>Magnoliopsida</taxon>
        <taxon>eudicotyledons</taxon>
        <taxon>Gunneridae</taxon>
        <taxon>Pentapetalae</taxon>
        <taxon>rosids</taxon>
        <taxon>malvids</taxon>
        <taxon>Brassicales</taxon>
        <taxon>Brassicaceae</taxon>
        <taxon>Camelineae</taxon>
        <taxon>Camelina</taxon>
    </lineage>
</organism>
<comment type="similarity">
    <text evidence="1">Belongs to the band 7/mec-2 family. Flotillin subfamily.</text>
</comment>
<evidence type="ECO:0000313" key="2">
    <source>
        <dbReference type="Proteomes" id="UP000694864"/>
    </source>
</evidence>
<evidence type="ECO:0000313" key="3">
    <source>
        <dbReference type="RefSeq" id="XP_010444444.1"/>
    </source>
</evidence>
<keyword evidence="2" id="KW-1185">Reference proteome</keyword>
<keyword evidence="1" id="KW-1003">Cell membrane</keyword>
<sequence>MRDFLMINNGIYQEIAKTNALAIRDLQPKISVWNHGGAEQGMNGGGNGNAMKDIAGLYKMLPPVLDTVYEQTGMQPPAWIGTLRGAEPKQSLQAQQHRG</sequence>
<dbReference type="RefSeq" id="XP_010444444.1">
    <property type="nucleotide sequence ID" value="XM_010446142.2"/>
</dbReference>